<comment type="similarity">
    <text evidence="1">Belongs to the transglutaminase superfamily. Transglutaminase family.</text>
</comment>
<protein>
    <submittedName>
        <fullName evidence="4">Hemocyte protein-glutamine gamma-glutamyltransferase-like</fullName>
    </submittedName>
</protein>
<dbReference type="Pfam" id="PF00868">
    <property type="entry name" value="Transglut_N"/>
    <property type="match status" value="1"/>
</dbReference>
<dbReference type="PROSITE" id="PS00547">
    <property type="entry name" value="TRANSGLUTAMINASES"/>
    <property type="match status" value="1"/>
</dbReference>
<dbReference type="SUPFAM" id="SSF54001">
    <property type="entry name" value="Cysteine proteinases"/>
    <property type="match status" value="1"/>
</dbReference>
<dbReference type="SUPFAM" id="SSF81296">
    <property type="entry name" value="E set domains"/>
    <property type="match status" value="1"/>
</dbReference>
<dbReference type="InterPro" id="IPR014756">
    <property type="entry name" value="Ig_E-set"/>
</dbReference>
<dbReference type="InterPro" id="IPR050779">
    <property type="entry name" value="Transglutaminase"/>
</dbReference>
<evidence type="ECO:0000313" key="4">
    <source>
        <dbReference type="RefSeq" id="XP_017784889.1"/>
    </source>
</evidence>
<proteinExistence type="inferred from homology"/>
<dbReference type="Pfam" id="PF00927">
    <property type="entry name" value="Transglut_C"/>
    <property type="match status" value="2"/>
</dbReference>
<dbReference type="SUPFAM" id="SSF49309">
    <property type="entry name" value="Transglutaminase, two C-terminal domains"/>
    <property type="match status" value="2"/>
</dbReference>
<dbReference type="InterPro" id="IPR001102">
    <property type="entry name" value="Transglutaminase_N"/>
</dbReference>
<dbReference type="InterPro" id="IPR002931">
    <property type="entry name" value="Transglutaminase-like"/>
</dbReference>
<accession>A0ABM1NDI9</accession>
<dbReference type="InterPro" id="IPR023608">
    <property type="entry name" value="Transglutaminase_animal"/>
</dbReference>
<dbReference type="InterPro" id="IPR013808">
    <property type="entry name" value="Transglutaminase_AS"/>
</dbReference>
<organism evidence="3 4">
    <name type="scientific">Nicrophorus vespilloides</name>
    <name type="common">Boreal carrion beetle</name>
    <dbReference type="NCBI Taxonomy" id="110193"/>
    <lineage>
        <taxon>Eukaryota</taxon>
        <taxon>Metazoa</taxon>
        <taxon>Ecdysozoa</taxon>
        <taxon>Arthropoda</taxon>
        <taxon>Hexapoda</taxon>
        <taxon>Insecta</taxon>
        <taxon>Pterygota</taxon>
        <taxon>Neoptera</taxon>
        <taxon>Endopterygota</taxon>
        <taxon>Coleoptera</taxon>
        <taxon>Polyphaga</taxon>
        <taxon>Staphyliniformia</taxon>
        <taxon>Silphidae</taxon>
        <taxon>Nicrophorinae</taxon>
        <taxon>Nicrophorus</taxon>
    </lineage>
</organism>
<dbReference type="RefSeq" id="XP_017784889.1">
    <property type="nucleotide sequence ID" value="XM_017929400.1"/>
</dbReference>
<keyword evidence="3" id="KW-1185">Reference proteome</keyword>
<reference evidence="4" key="1">
    <citation type="submission" date="2025-08" db="UniProtKB">
        <authorList>
            <consortium name="RefSeq"/>
        </authorList>
    </citation>
    <scope>IDENTIFICATION</scope>
    <source>
        <tissue evidence="4">Whole Larva</tissue>
    </source>
</reference>
<dbReference type="Pfam" id="PF01841">
    <property type="entry name" value="Transglut_core"/>
    <property type="match status" value="1"/>
</dbReference>
<evidence type="ECO:0000256" key="1">
    <source>
        <dbReference type="ARBA" id="ARBA00005968"/>
    </source>
</evidence>
<evidence type="ECO:0000259" key="2">
    <source>
        <dbReference type="SMART" id="SM00460"/>
    </source>
</evidence>
<dbReference type="InterPro" id="IPR013783">
    <property type="entry name" value="Ig-like_fold"/>
</dbReference>
<gene>
    <name evidence="4" type="primary">LOC108568359</name>
</gene>
<dbReference type="InterPro" id="IPR036238">
    <property type="entry name" value="Transglutaminase_C_sf"/>
</dbReference>
<sequence>MKHNLKVDLVCLFPKENSTSHKTDKFDLVRDEENPIAVLRRGLKFTIAIRFSERNYEDERDIVKLIFSFGPNPNAIKGTKVTIRLDPKSTDFEHHNNWYAGFLERSGDLFTLEVSASVHCPVGNWFLQVETSRVYSTLPPSTFDYESEIYILFNPWNQHDLVYMPQGELLDEYVLSDVGKIWIGPWGSCRGREWVFGQFYGCVLPAIMLMFNSSELPTASRGDPIKVTRCISKMVNSNDDNGILVGRWDGDYDGGTAPSSWTGSVEILQKYLDKHRSVNYGQCWVFSGVVTTICRALGIPSRVISNLVSAHDANATLSVDKYYDLSNEELNFDPLNPTGEDSVWNYHVWSDVWMARPDLPIGYGGWQAIDATPQEISSGFYQCGPASLEAIKKGQVGFNYDIGFMIASVNADLMRWKIDPMSDLGFTQIHCNKYHIGRMILTKQPHIFDANGDKDRQEITNQYKAKEGTPAERYFLNKAVRCSRFANNVHSLSHSNSEDVEFELQELEKINIGESFALILNIKNVSDQVRTVKTLMSAGSIFYTGVRAHVIKKSEGEFRIKPKSTEVLRMVVTSEEYLDKLVEYCILKLYAVATIVETGQVWADEDDFQVQKPKININLPDGVQINAATKITMSFRNPLQQVLTKCKFNLSGPTLLRNQILHYRNVKPGVMVKIAINIIPLVPGEQKIVATFSSKELLDITGSAKVKVFDENY</sequence>
<name>A0ABM1NDI9_NICVS</name>
<dbReference type="Gene3D" id="2.60.40.10">
    <property type="entry name" value="Immunoglobulins"/>
    <property type="match status" value="3"/>
</dbReference>
<dbReference type="GeneID" id="108568359"/>
<dbReference type="PANTHER" id="PTHR11590">
    <property type="entry name" value="PROTEIN-GLUTAMINE GAMMA-GLUTAMYLTRANSFERASE"/>
    <property type="match status" value="1"/>
</dbReference>
<dbReference type="PANTHER" id="PTHR11590:SF40">
    <property type="entry name" value="HEMOCYTE PROTEIN-GLUTAMINE GAMMA-GLUTAMYLTRANSFERASE-LIKE PROTEIN"/>
    <property type="match status" value="1"/>
</dbReference>
<dbReference type="PIRSF" id="PIRSF000459">
    <property type="entry name" value="TGM_EBP42"/>
    <property type="match status" value="1"/>
</dbReference>
<dbReference type="InterPro" id="IPR036985">
    <property type="entry name" value="Transglutaminase-like_sf"/>
</dbReference>
<feature type="domain" description="Transglutaminase-like" evidence="2">
    <location>
        <begin position="275"/>
        <end position="373"/>
    </location>
</feature>
<dbReference type="InterPro" id="IPR008958">
    <property type="entry name" value="Transglutaminase_C"/>
</dbReference>
<dbReference type="InterPro" id="IPR038765">
    <property type="entry name" value="Papain-like_cys_pep_sf"/>
</dbReference>
<dbReference type="SMART" id="SM00460">
    <property type="entry name" value="TGc"/>
    <property type="match status" value="1"/>
</dbReference>
<dbReference type="Gene3D" id="3.90.260.10">
    <property type="entry name" value="Transglutaminase-like"/>
    <property type="match status" value="1"/>
</dbReference>
<evidence type="ECO:0000313" key="3">
    <source>
        <dbReference type="Proteomes" id="UP000695000"/>
    </source>
</evidence>
<dbReference type="Proteomes" id="UP000695000">
    <property type="component" value="Unplaced"/>
</dbReference>